<dbReference type="Pfam" id="PF01903">
    <property type="entry name" value="CbiX"/>
    <property type="match status" value="1"/>
</dbReference>
<accession>A0ABP8L369</accession>
<protein>
    <recommendedName>
        <fullName evidence="5">Cobalamin biosynthesis protein CbiX</fullName>
    </recommendedName>
</protein>
<evidence type="ECO:0008006" key="5">
    <source>
        <dbReference type="Google" id="ProtNLM"/>
    </source>
</evidence>
<evidence type="ECO:0000256" key="2">
    <source>
        <dbReference type="ARBA" id="ARBA00023239"/>
    </source>
</evidence>
<reference evidence="4" key="1">
    <citation type="journal article" date="2019" name="Int. J. Syst. Evol. Microbiol.">
        <title>The Global Catalogue of Microorganisms (GCM) 10K type strain sequencing project: providing services to taxonomists for standard genome sequencing and annotation.</title>
        <authorList>
            <consortium name="The Broad Institute Genomics Platform"/>
            <consortium name="The Broad Institute Genome Sequencing Center for Infectious Disease"/>
            <person name="Wu L."/>
            <person name="Ma J."/>
        </authorList>
    </citation>
    <scope>NUCLEOTIDE SEQUENCE [LARGE SCALE GENOMIC DNA]</scope>
    <source>
        <strain evidence="4">JCM 31890</strain>
    </source>
</reference>
<dbReference type="PANTHER" id="PTHR33542">
    <property type="entry name" value="SIROHYDROCHLORIN FERROCHELATASE, CHLOROPLASTIC"/>
    <property type="match status" value="1"/>
</dbReference>
<evidence type="ECO:0000313" key="4">
    <source>
        <dbReference type="Proteomes" id="UP001501788"/>
    </source>
</evidence>
<evidence type="ECO:0000313" key="3">
    <source>
        <dbReference type="EMBL" id="GAA4421669.1"/>
    </source>
</evidence>
<dbReference type="Gene3D" id="3.40.50.1400">
    <property type="match status" value="1"/>
</dbReference>
<sequence>MTPSAVPSHAIVLFSHGSRDPLWSAPLRAVEEQIRRDRPEQAVCSAYLELCLPDLPTAVRQMLDHGHQHIVIVPMFLGIGKHAREDLPLLVEQLRAEHPQAVFHLQPAIGEDLRMTRLMADIACSPPTGRPETPAL</sequence>
<name>A0ABP8L369_9BURK</name>
<keyword evidence="2" id="KW-0456">Lyase</keyword>
<dbReference type="EMBL" id="BAABEX010000007">
    <property type="protein sequence ID" value="GAA4421669.1"/>
    <property type="molecule type" value="Genomic_DNA"/>
</dbReference>
<evidence type="ECO:0000256" key="1">
    <source>
        <dbReference type="ARBA" id="ARBA00022723"/>
    </source>
</evidence>
<dbReference type="CDD" id="cd03416">
    <property type="entry name" value="CbiX_SirB_N"/>
    <property type="match status" value="1"/>
</dbReference>
<gene>
    <name evidence="3" type="ORF">GCM10023090_11220</name>
</gene>
<dbReference type="InterPro" id="IPR002762">
    <property type="entry name" value="CbiX-like"/>
</dbReference>
<dbReference type="InterPro" id="IPR050963">
    <property type="entry name" value="Sirohydro_Cobaltochel/CbiX"/>
</dbReference>
<comment type="caution">
    <text evidence="3">The sequence shown here is derived from an EMBL/GenBank/DDBJ whole genome shotgun (WGS) entry which is preliminary data.</text>
</comment>
<keyword evidence="1" id="KW-0479">Metal-binding</keyword>
<keyword evidence="4" id="KW-1185">Reference proteome</keyword>
<dbReference type="PANTHER" id="PTHR33542:SF3">
    <property type="entry name" value="SIROHYDROCHLORIN FERROCHELATASE, CHLOROPLASTIC"/>
    <property type="match status" value="1"/>
</dbReference>
<organism evidence="3 4">
    <name type="scientific">Acidovorax lacteus</name>
    <dbReference type="NCBI Taxonomy" id="1924988"/>
    <lineage>
        <taxon>Bacteria</taxon>
        <taxon>Pseudomonadati</taxon>
        <taxon>Pseudomonadota</taxon>
        <taxon>Betaproteobacteria</taxon>
        <taxon>Burkholderiales</taxon>
        <taxon>Comamonadaceae</taxon>
        <taxon>Acidovorax</taxon>
    </lineage>
</organism>
<dbReference type="RefSeq" id="WP_345062024.1">
    <property type="nucleotide sequence ID" value="NZ_BAABEX010000007.1"/>
</dbReference>
<dbReference type="Proteomes" id="UP001501788">
    <property type="component" value="Unassembled WGS sequence"/>
</dbReference>
<dbReference type="SUPFAM" id="SSF53800">
    <property type="entry name" value="Chelatase"/>
    <property type="match status" value="1"/>
</dbReference>
<proteinExistence type="predicted"/>